<evidence type="ECO:0000313" key="2">
    <source>
        <dbReference type="Proteomes" id="UP000261875"/>
    </source>
</evidence>
<dbReference type="AlphaFoldDB" id="A0A2U8I6X4"/>
<reference evidence="1 2" key="1">
    <citation type="submission" date="2017-05" db="EMBL/GenBank/DDBJ databases">
        <title>Genome sequence of Candidatus Fukatsuia symbiotica and Candidatus Hamiltonella defensa from Acyrthosiphon pisum strain 5D.</title>
        <authorList>
            <person name="Patel V.A."/>
            <person name="Chevignon G."/>
            <person name="Russell J.A."/>
            <person name="Oliver K.M."/>
        </authorList>
    </citation>
    <scope>NUCLEOTIDE SEQUENCE [LARGE SCALE GENOMIC DNA]</scope>
    <source>
        <strain evidence="1 2">5D</strain>
    </source>
</reference>
<evidence type="ECO:0000313" key="1">
    <source>
        <dbReference type="EMBL" id="AWK14910.1"/>
    </source>
</evidence>
<keyword evidence="2" id="KW-1185">Reference proteome</keyword>
<dbReference type="Proteomes" id="UP000261875">
    <property type="component" value="Chromosome"/>
</dbReference>
<dbReference type="KEGG" id="fsm:CCS41_11160"/>
<dbReference type="STRING" id="1878942.GCA_900128755_01008"/>
<dbReference type="EMBL" id="CP021659">
    <property type="protein sequence ID" value="AWK14910.1"/>
    <property type="molecule type" value="Genomic_DNA"/>
</dbReference>
<protein>
    <submittedName>
        <fullName evidence="1">Uncharacterized protein</fullName>
    </submittedName>
</protein>
<name>A0A2U8I6X4_9GAMM</name>
<organism evidence="1 2">
    <name type="scientific">Candidatus Fukatsuia symbiotica</name>
    <dbReference type="NCBI Taxonomy" id="1878942"/>
    <lineage>
        <taxon>Bacteria</taxon>
        <taxon>Pseudomonadati</taxon>
        <taxon>Pseudomonadota</taxon>
        <taxon>Gammaproteobacteria</taxon>
        <taxon>Enterobacterales</taxon>
        <taxon>Yersiniaceae</taxon>
        <taxon>Candidatus Fukatsuia</taxon>
    </lineage>
</organism>
<accession>A0A2U8I6X4</accession>
<proteinExistence type="predicted"/>
<gene>
    <name evidence="1" type="ORF">CCS41_11160</name>
</gene>
<sequence>MGEKAQSTLCIQQKGVNEHFEHIFDELLDQNTANTRDFEQVLSHFRKKSNILVPIVLFFIRLLAKP</sequence>